<organism evidence="2">
    <name type="scientific">uncultured marine group II/III euryarchaeote KM3_72_A06</name>
    <dbReference type="NCBI Taxonomy" id="1456496"/>
    <lineage>
        <taxon>Archaea</taxon>
        <taxon>Methanobacteriati</taxon>
        <taxon>Methanobacteriota</taxon>
        <taxon>environmental samples</taxon>
    </lineage>
</organism>
<keyword evidence="1" id="KW-1133">Transmembrane helix</keyword>
<dbReference type="PANTHER" id="PTHR36974">
    <property type="entry name" value="MEMBRANE PROTEIN-RELATED"/>
    <property type="match status" value="1"/>
</dbReference>
<proteinExistence type="predicted"/>
<protein>
    <recommendedName>
        <fullName evidence="3">DoxX family protein</fullName>
    </recommendedName>
</protein>
<feature type="transmembrane region" description="Helical" evidence="1">
    <location>
        <begin position="50"/>
        <end position="73"/>
    </location>
</feature>
<keyword evidence="1" id="KW-0812">Transmembrane</keyword>
<evidence type="ECO:0000256" key="1">
    <source>
        <dbReference type="SAM" id="Phobius"/>
    </source>
</evidence>
<name>A0A075HNF5_9EURY</name>
<evidence type="ECO:0000313" key="2">
    <source>
        <dbReference type="EMBL" id="AIF15937.1"/>
    </source>
</evidence>
<reference evidence="2" key="1">
    <citation type="journal article" date="2014" name="Genome Biol. Evol.">
        <title>Pangenome evidence for extensive interdomain horizontal transfer affecting lineage core and shell genes in uncultured planktonic thaumarchaeota and euryarchaeota.</title>
        <authorList>
            <person name="Deschamps P."/>
            <person name="Zivanovic Y."/>
            <person name="Moreira D."/>
            <person name="Rodriguez-Valera F."/>
            <person name="Lopez-Garcia P."/>
        </authorList>
    </citation>
    <scope>NUCLEOTIDE SEQUENCE</scope>
</reference>
<dbReference type="AlphaFoldDB" id="A0A075HNF5"/>
<dbReference type="EMBL" id="KF901041">
    <property type="protein sequence ID" value="AIF15937.1"/>
    <property type="molecule type" value="Genomic_DNA"/>
</dbReference>
<accession>A0A075HNF5</accession>
<keyword evidence="1" id="KW-0472">Membrane</keyword>
<feature type="transmembrane region" description="Helical" evidence="1">
    <location>
        <begin position="80"/>
        <end position="97"/>
    </location>
</feature>
<feature type="transmembrane region" description="Helical" evidence="1">
    <location>
        <begin position="117"/>
        <end position="135"/>
    </location>
</feature>
<feature type="transmembrane region" description="Helical" evidence="1">
    <location>
        <begin position="20"/>
        <end position="38"/>
    </location>
</feature>
<evidence type="ECO:0008006" key="3">
    <source>
        <dbReference type="Google" id="ProtNLM"/>
    </source>
</evidence>
<dbReference type="PANTHER" id="PTHR36974:SF1">
    <property type="entry name" value="DOXX FAMILY MEMBRANE PROTEIN"/>
    <property type="match status" value="1"/>
</dbReference>
<sequence>MNTIQPIQFGQGDDMNLRDLPALSGGIFFVYVGVLHFTDTQWFEPIVPEFLGSARFWVLVSGVVEIIVGILLILPMTREWGGYASAALLVSLYPANFNMWINDIELGDGESLSQTGNVVRLFLQLAGISLSLWIAEHHQEKRKYQTGK</sequence>